<dbReference type="OrthoDB" id="9859869at2"/>
<reference evidence="2" key="1">
    <citation type="submission" date="2015-11" db="EMBL/GenBank/DDBJ databases">
        <authorList>
            <person name="Seth-Smith H.M.B."/>
        </authorList>
    </citation>
    <scope>NUCLEOTIDE SEQUENCE [LARGE SCALE GENOMIC DNA]</scope>
    <source>
        <strain evidence="2">2013Ark11</strain>
    </source>
</reference>
<dbReference type="AlphaFoldDB" id="A0A0S4M1F0"/>
<name>A0A0S4M1F0_9BURK</name>
<sequence length="68" mass="7933">MCGEFFTVTESDVGIVGGYDRFNSVSIAADDVLRFYFRIRMYPYVIVSKITWISACKLPYRYPLKVTY</sequence>
<proteinExistence type="predicted"/>
<keyword evidence="2" id="KW-1185">Reference proteome</keyword>
<gene>
    <name evidence="1" type="ORF">Ark11_0258</name>
</gene>
<organism evidence="1 2">
    <name type="scientific">Candidatus Ichthyocystis hellenicum</name>
    <dbReference type="NCBI Taxonomy" id="1561003"/>
    <lineage>
        <taxon>Bacteria</taxon>
        <taxon>Pseudomonadati</taxon>
        <taxon>Pseudomonadota</taxon>
        <taxon>Betaproteobacteria</taxon>
        <taxon>Burkholderiales</taxon>
        <taxon>Candidatus Ichthyocystis</taxon>
    </lineage>
</organism>
<evidence type="ECO:0000313" key="2">
    <source>
        <dbReference type="Proteomes" id="UP000198651"/>
    </source>
</evidence>
<accession>A0A0S4M1F0</accession>
<dbReference type="RefSeq" id="WP_092342828.1">
    <property type="nucleotide sequence ID" value="NZ_FLSL01000089.1"/>
</dbReference>
<protein>
    <submittedName>
        <fullName evidence="1">Uncharacterized protein</fullName>
    </submittedName>
</protein>
<evidence type="ECO:0000313" key="1">
    <source>
        <dbReference type="EMBL" id="CUT17115.1"/>
    </source>
</evidence>
<dbReference type="EMBL" id="LN906597">
    <property type="protein sequence ID" value="CUT17115.1"/>
    <property type="molecule type" value="Genomic_DNA"/>
</dbReference>
<dbReference type="Proteomes" id="UP000198651">
    <property type="component" value="Chromosome I"/>
</dbReference>